<reference evidence="17" key="1">
    <citation type="journal article" date="2019" name="Int. J. Syst. Evol. Microbiol.">
        <title>The Global Catalogue of Microorganisms (GCM) 10K type strain sequencing project: providing services to taxonomists for standard genome sequencing and annotation.</title>
        <authorList>
            <consortium name="The Broad Institute Genomics Platform"/>
            <consortium name="The Broad Institute Genome Sequencing Center for Infectious Disease"/>
            <person name="Wu L."/>
            <person name="Ma J."/>
        </authorList>
    </citation>
    <scope>NUCLEOTIDE SEQUENCE [LARGE SCALE GENOMIC DNA]</scope>
    <source>
        <strain evidence="17">KCTC 23701</strain>
    </source>
</reference>
<feature type="region of interest" description="Disordered" evidence="11">
    <location>
        <begin position="680"/>
        <end position="705"/>
    </location>
</feature>
<feature type="compositionally biased region" description="Polar residues" evidence="11">
    <location>
        <begin position="294"/>
        <end position="308"/>
    </location>
</feature>
<sequence>MLRASRRLLLASLLAAHVHAADNKVTLNFVNADIESTVKAVGLITGKNFLIDPRVKGTINIVSAQPVDKDSVYPVLLSALRQQGFTAVESGKLVKVMPEADAKTNSGPTESRELRAAGDRIVTQVYPLKFESANQILPILRPLVSANNAISVYAPSNTLVITDYADNIRRLNRIIQSIDQPAQSDIFPVQLKYASAVDVSQMLSRLMPELNAQGAIPGTTPVDGARRSSVVPDVRSNTLLVRSENAVHAQQIRRLIETLDQPGAAGGNIHVVYLRNAEAVKLAATLKGVLTGQDSGGTQAASNSTAPMSTGSSNGGLSLPPSSPASVSTGSSAASVQIGGVTVLLQADPMTNSLIITAPDNVYNNLRSVIDKLDVRRAQVYVEAMIAEVNASKVGEFGVQWLLGGGNDNVSGIGVSALGLLSNSIGSLISGIVNKDPNKIPTGLTVGVVNGNPFKEGGKTPTLGVLASALQNTGDANILSTPNLITLDNEEARIMVGQNIPIITGTQSSTGSNPNPFTTVERKDIGISLRVKPQVSEGGSITLSVYQEVSTIDNTVNTNGAGIATKKRALESKVLVDDGQVVVLGGLIQDQLDNAVNKVPGLGDVPGLGNLFKYQSRNWGKVNLMIFLRPVILRDGAASDTLSTDRYQYLRNEQAKFGFDSHPFLPDLPKVVLPELPAQPVKPADAPVTPKAEPSVQGVPGAAQP</sequence>
<evidence type="ECO:0000256" key="11">
    <source>
        <dbReference type="SAM" id="MobiDB-lite"/>
    </source>
</evidence>
<dbReference type="InterPro" id="IPR001775">
    <property type="entry name" value="GspD/PilQ"/>
</dbReference>
<dbReference type="PANTHER" id="PTHR30332:SF24">
    <property type="entry name" value="SECRETIN GSPD-RELATED"/>
    <property type="match status" value="1"/>
</dbReference>
<evidence type="ECO:0000256" key="4">
    <source>
        <dbReference type="ARBA" id="ARBA00022452"/>
    </source>
</evidence>
<evidence type="ECO:0000256" key="6">
    <source>
        <dbReference type="ARBA" id="ARBA00022729"/>
    </source>
</evidence>
<evidence type="ECO:0000256" key="10">
    <source>
        <dbReference type="RuleBase" id="RU004004"/>
    </source>
</evidence>
<name>A0ABQ3GXZ5_9NEIS</name>
<feature type="domain" description="NolW-like" evidence="14">
    <location>
        <begin position="123"/>
        <end position="183"/>
    </location>
</feature>
<dbReference type="Gene3D" id="3.30.1370.120">
    <property type="match status" value="3"/>
</dbReference>
<dbReference type="PRINTS" id="PR00811">
    <property type="entry name" value="BCTERIALGSPD"/>
</dbReference>
<dbReference type="Pfam" id="PF21305">
    <property type="entry name" value="type_II_gspD_N0"/>
    <property type="match status" value="1"/>
</dbReference>
<feature type="compositionally biased region" description="Low complexity" evidence="11">
    <location>
        <begin position="309"/>
        <end position="330"/>
    </location>
</feature>
<evidence type="ECO:0000256" key="5">
    <source>
        <dbReference type="ARBA" id="ARBA00022692"/>
    </source>
</evidence>
<feature type="domain" description="NolW-like" evidence="14">
    <location>
        <begin position="270"/>
        <end position="379"/>
    </location>
</feature>
<comment type="similarity">
    <text evidence="2">Belongs to the bacterial secretin family. GSP D subfamily.</text>
</comment>
<feature type="chain" id="PRO_5046456832" evidence="12">
    <location>
        <begin position="21"/>
        <end position="705"/>
    </location>
</feature>
<dbReference type="PRINTS" id="PR01032">
    <property type="entry name" value="PHAGEIV"/>
</dbReference>
<dbReference type="Pfam" id="PF00263">
    <property type="entry name" value="Secretin"/>
    <property type="match status" value="1"/>
</dbReference>
<keyword evidence="5" id="KW-0812">Transmembrane</keyword>
<keyword evidence="17" id="KW-1185">Reference proteome</keyword>
<evidence type="ECO:0000256" key="1">
    <source>
        <dbReference type="ARBA" id="ARBA00004442"/>
    </source>
</evidence>
<evidence type="ECO:0000256" key="7">
    <source>
        <dbReference type="ARBA" id="ARBA00022927"/>
    </source>
</evidence>
<evidence type="ECO:0000256" key="9">
    <source>
        <dbReference type="ARBA" id="ARBA00023237"/>
    </source>
</evidence>
<evidence type="ECO:0000313" key="16">
    <source>
        <dbReference type="EMBL" id="GHD58336.1"/>
    </source>
</evidence>
<feature type="domain" description="GspD-like N0" evidence="15">
    <location>
        <begin position="27"/>
        <end position="96"/>
    </location>
</feature>
<feature type="signal peptide" evidence="12">
    <location>
        <begin position="1"/>
        <end position="20"/>
    </location>
</feature>
<keyword evidence="6 12" id="KW-0732">Signal</keyword>
<feature type="domain" description="NolW-like" evidence="14">
    <location>
        <begin position="189"/>
        <end position="264"/>
    </location>
</feature>
<keyword evidence="9" id="KW-0998">Cell outer membrane</keyword>
<evidence type="ECO:0000256" key="8">
    <source>
        <dbReference type="ARBA" id="ARBA00023136"/>
    </source>
</evidence>
<dbReference type="InterPro" id="IPR013356">
    <property type="entry name" value="T2SS_GspD"/>
</dbReference>
<evidence type="ECO:0000256" key="12">
    <source>
        <dbReference type="SAM" id="SignalP"/>
    </source>
</evidence>
<evidence type="ECO:0000313" key="17">
    <source>
        <dbReference type="Proteomes" id="UP000604737"/>
    </source>
</evidence>
<dbReference type="InterPro" id="IPR005644">
    <property type="entry name" value="NolW-like"/>
</dbReference>
<comment type="subcellular location">
    <subcellularLocation>
        <location evidence="1 10">Cell outer membrane</location>
    </subcellularLocation>
</comment>
<evidence type="ECO:0000256" key="2">
    <source>
        <dbReference type="ARBA" id="ARBA00006980"/>
    </source>
</evidence>
<feature type="domain" description="Type II/III secretion system secretin-like" evidence="13">
    <location>
        <begin position="469"/>
        <end position="634"/>
    </location>
</feature>
<keyword evidence="4" id="KW-1134">Transmembrane beta strand</keyword>
<comment type="caution">
    <text evidence="16">The sequence shown here is derived from an EMBL/GenBank/DDBJ whole genome shotgun (WGS) entry which is preliminary data.</text>
</comment>
<organism evidence="16 17">
    <name type="scientific">Jeongeupia chitinilytica</name>
    <dbReference type="NCBI Taxonomy" id="1041641"/>
    <lineage>
        <taxon>Bacteria</taxon>
        <taxon>Pseudomonadati</taxon>
        <taxon>Pseudomonadota</taxon>
        <taxon>Betaproteobacteria</taxon>
        <taxon>Neisseriales</taxon>
        <taxon>Chitinibacteraceae</taxon>
        <taxon>Jeongeupia</taxon>
    </lineage>
</organism>
<evidence type="ECO:0000259" key="13">
    <source>
        <dbReference type="Pfam" id="PF00263"/>
    </source>
</evidence>
<gene>
    <name evidence="16" type="primary">gspD</name>
    <name evidence="16" type="ORF">GCM10007350_08060</name>
</gene>
<evidence type="ECO:0000259" key="14">
    <source>
        <dbReference type="Pfam" id="PF03958"/>
    </source>
</evidence>
<dbReference type="InterPro" id="IPR038591">
    <property type="entry name" value="NolW-like_sf"/>
</dbReference>
<evidence type="ECO:0000259" key="15">
    <source>
        <dbReference type="Pfam" id="PF21305"/>
    </source>
</evidence>
<proteinExistence type="inferred from homology"/>
<feature type="region of interest" description="Disordered" evidence="11">
    <location>
        <begin position="294"/>
        <end position="330"/>
    </location>
</feature>
<dbReference type="EMBL" id="BMYO01000002">
    <property type="protein sequence ID" value="GHD58336.1"/>
    <property type="molecule type" value="Genomic_DNA"/>
</dbReference>
<keyword evidence="8" id="KW-0472">Membrane</keyword>
<dbReference type="Proteomes" id="UP000604737">
    <property type="component" value="Unassembled WGS sequence"/>
</dbReference>
<protein>
    <submittedName>
        <fullName evidence="16">Type II secretion system protein GspD</fullName>
    </submittedName>
</protein>
<keyword evidence="7" id="KW-0653">Protein transport</keyword>
<keyword evidence="3 10" id="KW-0813">Transport</keyword>
<evidence type="ECO:0000256" key="3">
    <source>
        <dbReference type="ARBA" id="ARBA00022448"/>
    </source>
</evidence>
<dbReference type="InterPro" id="IPR050810">
    <property type="entry name" value="Bact_Secretion_Sys_Channel"/>
</dbReference>
<accession>A0ABQ3GXZ5</accession>
<dbReference type="PANTHER" id="PTHR30332">
    <property type="entry name" value="PROBABLE GENERAL SECRETION PATHWAY PROTEIN D"/>
    <property type="match status" value="1"/>
</dbReference>
<dbReference type="Pfam" id="PF03958">
    <property type="entry name" value="Secretin_N"/>
    <property type="match status" value="3"/>
</dbReference>
<dbReference type="InterPro" id="IPR049371">
    <property type="entry name" value="GspD-like_N0"/>
</dbReference>
<dbReference type="NCBIfam" id="TIGR02517">
    <property type="entry name" value="type_II_gspD"/>
    <property type="match status" value="1"/>
</dbReference>
<dbReference type="InterPro" id="IPR004846">
    <property type="entry name" value="T2SS/T3SS_dom"/>
</dbReference>